<dbReference type="EMBL" id="KN833014">
    <property type="protein sequence ID" value="KIM78689.1"/>
    <property type="molecule type" value="Genomic_DNA"/>
</dbReference>
<dbReference type="Proteomes" id="UP000054166">
    <property type="component" value="Unassembled WGS sequence"/>
</dbReference>
<dbReference type="HOGENOM" id="CLU_831866_0_0_1"/>
<dbReference type="InParanoid" id="A0A0C3FFW7"/>
<evidence type="ECO:0000313" key="3">
    <source>
        <dbReference type="Proteomes" id="UP000054166"/>
    </source>
</evidence>
<proteinExistence type="predicted"/>
<name>A0A0C3FFW7_PILCF</name>
<feature type="transmembrane region" description="Helical" evidence="1">
    <location>
        <begin position="7"/>
        <end position="26"/>
    </location>
</feature>
<protein>
    <submittedName>
        <fullName evidence="2">Uncharacterized protein</fullName>
    </submittedName>
</protein>
<keyword evidence="3" id="KW-1185">Reference proteome</keyword>
<accession>A0A0C3FFW7</accession>
<organism evidence="2 3">
    <name type="scientific">Piloderma croceum (strain F 1598)</name>
    <dbReference type="NCBI Taxonomy" id="765440"/>
    <lineage>
        <taxon>Eukaryota</taxon>
        <taxon>Fungi</taxon>
        <taxon>Dikarya</taxon>
        <taxon>Basidiomycota</taxon>
        <taxon>Agaricomycotina</taxon>
        <taxon>Agaricomycetes</taxon>
        <taxon>Agaricomycetidae</taxon>
        <taxon>Atheliales</taxon>
        <taxon>Atheliaceae</taxon>
        <taxon>Piloderma</taxon>
    </lineage>
</organism>
<keyword evidence="1" id="KW-0472">Membrane</keyword>
<keyword evidence="1" id="KW-1133">Transmembrane helix</keyword>
<keyword evidence="1" id="KW-0812">Transmembrane</keyword>
<sequence>MSYHTKLLSIFIFILLYSDYITFWLASSVSPLVLETGLEYGSSSELKGFNHTVDLYSPISRVNCVRPTLGAACIRDAADQWGAVDLWAAYQPVTFLSLTSGVGCVGPISGAASMCESTNQRVMLDWLWAIYKPVTIHTDPSVCCFAPQNWTILVNGSFREFTIIERVISPAQLRAMSSIDVQVILPTRFRVNMFAALLGVNDGVISPAQVRAMLPVDVQVMLPTRFRVNMFVTLPGVNDGVISPAQVQAMLPVDVQVMLPTRFRVNMFATLPGVNDGVISLALIQAMLPVDVQVTLPTHFQVNMFATLPGVNDRVFSPAQVQAMLPIDVQPFRG</sequence>
<reference evidence="2 3" key="1">
    <citation type="submission" date="2014-04" db="EMBL/GenBank/DDBJ databases">
        <authorList>
            <consortium name="DOE Joint Genome Institute"/>
            <person name="Kuo A."/>
            <person name="Tarkka M."/>
            <person name="Buscot F."/>
            <person name="Kohler A."/>
            <person name="Nagy L.G."/>
            <person name="Floudas D."/>
            <person name="Copeland A."/>
            <person name="Barry K.W."/>
            <person name="Cichocki N."/>
            <person name="Veneault-Fourrey C."/>
            <person name="LaButti K."/>
            <person name="Lindquist E.A."/>
            <person name="Lipzen A."/>
            <person name="Lundell T."/>
            <person name="Morin E."/>
            <person name="Murat C."/>
            <person name="Sun H."/>
            <person name="Tunlid A."/>
            <person name="Henrissat B."/>
            <person name="Grigoriev I.V."/>
            <person name="Hibbett D.S."/>
            <person name="Martin F."/>
            <person name="Nordberg H.P."/>
            <person name="Cantor M.N."/>
            <person name="Hua S.X."/>
        </authorList>
    </citation>
    <scope>NUCLEOTIDE SEQUENCE [LARGE SCALE GENOMIC DNA]</scope>
    <source>
        <strain evidence="2 3">F 1598</strain>
    </source>
</reference>
<reference evidence="3" key="2">
    <citation type="submission" date="2015-01" db="EMBL/GenBank/DDBJ databases">
        <title>Evolutionary Origins and Diversification of the Mycorrhizal Mutualists.</title>
        <authorList>
            <consortium name="DOE Joint Genome Institute"/>
            <consortium name="Mycorrhizal Genomics Consortium"/>
            <person name="Kohler A."/>
            <person name="Kuo A."/>
            <person name="Nagy L.G."/>
            <person name="Floudas D."/>
            <person name="Copeland A."/>
            <person name="Barry K.W."/>
            <person name="Cichocki N."/>
            <person name="Veneault-Fourrey C."/>
            <person name="LaButti K."/>
            <person name="Lindquist E.A."/>
            <person name="Lipzen A."/>
            <person name="Lundell T."/>
            <person name="Morin E."/>
            <person name="Murat C."/>
            <person name="Riley R."/>
            <person name="Ohm R."/>
            <person name="Sun H."/>
            <person name="Tunlid A."/>
            <person name="Henrissat B."/>
            <person name="Grigoriev I.V."/>
            <person name="Hibbett D.S."/>
            <person name="Martin F."/>
        </authorList>
    </citation>
    <scope>NUCLEOTIDE SEQUENCE [LARGE SCALE GENOMIC DNA]</scope>
    <source>
        <strain evidence="3">F 1598</strain>
    </source>
</reference>
<evidence type="ECO:0000313" key="2">
    <source>
        <dbReference type="EMBL" id="KIM78689.1"/>
    </source>
</evidence>
<evidence type="ECO:0000256" key="1">
    <source>
        <dbReference type="SAM" id="Phobius"/>
    </source>
</evidence>
<gene>
    <name evidence="2" type="ORF">PILCRDRAFT_10915</name>
</gene>
<dbReference type="AlphaFoldDB" id="A0A0C3FFW7"/>